<protein>
    <submittedName>
        <fullName evidence="4">Monooxygenase</fullName>
    </submittedName>
</protein>
<organism evidence="4 5">
    <name type="scientific">Agrobacterium deltaense Zutra 3/1</name>
    <dbReference type="NCBI Taxonomy" id="1183427"/>
    <lineage>
        <taxon>Bacteria</taxon>
        <taxon>Pseudomonadati</taxon>
        <taxon>Pseudomonadota</taxon>
        <taxon>Alphaproteobacteria</taxon>
        <taxon>Hyphomicrobiales</taxon>
        <taxon>Rhizobiaceae</taxon>
        <taxon>Rhizobium/Agrobacterium group</taxon>
        <taxon>Agrobacterium</taxon>
    </lineage>
</organism>
<sequence length="495" mass="53730">MTVQQKIASGRSSGRTVSQERLNQLSEQTRRAIAQLEPVTLDWVAPVATDMDVAVIGGGQSGVAIAFGLRRAGIRRVQVFDAATPETAGVWNTIARMHTLRAGKGFTGLEQGIPELTFEHWYVALHGDAAFAAMAEIPRTVWLDYLNWYRETAGIDVRWQHRLISIDPRSDAENAPLNLRFELQDKGVIDLSTQTIVLATGLDGLGEPYIPSVLSHTLPPDRLVHTNDLINFASLRGLSVGVVGAAASAFDAAAVALEHGAASVHQFVRHGDLVEANDQAAARPSADKLFFPEFDDAMRWRLILERRRRSSAPDAAIARACQHPNHYLHFNVAAEQIVALGDDIVARTTTGDIMLDTVIAATGYRQNVYARPELTAAAPHILLWQDRVAAAERESGWSSHPYLGKGFELQEIEPGSAPWLKRIHVYTFAAIISHGIHAGDIGSAAIALPRLIAAVARSLFIHARADYERLASLGPSIAVDRVAPSPVSGPWEAAP</sequence>
<dbReference type="PANTHER" id="PTHR43539">
    <property type="entry name" value="FLAVIN-BINDING MONOOXYGENASE-LIKE PROTEIN (AFU_ORTHOLOGUE AFUA_4G09220)"/>
    <property type="match status" value="1"/>
</dbReference>
<dbReference type="PANTHER" id="PTHR43539:SF91">
    <property type="entry name" value="FAD-DEPENDENT URATE HYDROXYLASE"/>
    <property type="match status" value="1"/>
</dbReference>
<evidence type="ECO:0000259" key="3">
    <source>
        <dbReference type="Pfam" id="PF07992"/>
    </source>
</evidence>
<dbReference type="SUPFAM" id="SSF51905">
    <property type="entry name" value="FAD/NAD(P)-binding domain"/>
    <property type="match status" value="1"/>
</dbReference>
<keyword evidence="4" id="KW-0503">Monooxygenase</keyword>
<name>A0A1S7S776_9HYPH</name>
<dbReference type="InterPro" id="IPR023753">
    <property type="entry name" value="FAD/NAD-binding_dom"/>
</dbReference>
<dbReference type="Proteomes" id="UP000191987">
    <property type="component" value="Unassembled WGS sequence"/>
</dbReference>
<feature type="region of interest" description="Disordered" evidence="2">
    <location>
        <begin position="1"/>
        <end position="20"/>
    </location>
</feature>
<proteinExistence type="predicted"/>
<dbReference type="Pfam" id="PF07992">
    <property type="entry name" value="Pyr_redox_2"/>
    <property type="match status" value="1"/>
</dbReference>
<dbReference type="Gene3D" id="3.50.50.60">
    <property type="entry name" value="FAD/NAD(P)-binding domain"/>
    <property type="match status" value="2"/>
</dbReference>
<dbReference type="InterPro" id="IPR050982">
    <property type="entry name" value="Auxin_biosynth/cation_transpt"/>
</dbReference>
<gene>
    <name evidence="4" type="ORF">AGR7C_pTi0144</name>
</gene>
<evidence type="ECO:0000256" key="1">
    <source>
        <dbReference type="ARBA" id="ARBA00023002"/>
    </source>
</evidence>
<evidence type="ECO:0000256" key="2">
    <source>
        <dbReference type="SAM" id="MobiDB-lite"/>
    </source>
</evidence>
<keyword evidence="1" id="KW-0560">Oxidoreductase</keyword>
<dbReference type="RefSeq" id="WP_012655011.1">
    <property type="nucleotide sequence ID" value="NZ_LT009751.1"/>
</dbReference>
<dbReference type="GO" id="GO:0004497">
    <property type="term" value="F:monooxygenase activity"/>
    <property type="evidence" value="ECO:0007669"/>
    <property type="project" value="UniProtKB-KW"/>
</dbReference>
<evidence type="ECO:0000313" key="4">
    <source>
        <dbReference type="EMBL" id="CUX63536.1"/>
    </source>
</evidence>
<feature type="domain" description="FAD/NAD(P)-binding" evidence="3">
    <location>
        <begin position="51"/>
        <end position="368"/>
    </location>
</feature>
<dbReference type="GO" id="GO:0050660">
    <property type="term" value="F:flavin adenine dinucleotide binding"/>
    <property type="evidence" value="ECO:0007669"/>
    <property type="project" value="TreeGrafter"/>
</dbReference>
<evidence type="ECO:0000313" key="5">
    <source>
        <dbReference type="Proteomes" id="UP000191987"/>
    </source>
</evidence>
<dbReference type="AlphaFoldDB" id="A0A1S7S776"/>
<accession>A0A1S7S776</accession>
<dbReference type="EMBL" id="FBWG01000050">
    <property type="protein sequence ID" value="CUX63536.1"/>
    <property type="molecule type" value="Genomic_DNA"/>
</dbReference>
<dbReference type="InterPro" id="IPR036188">
    <property type="entry name" value="FAD/NAD-bd_sf"/>
</dbReference>
<dbReference type="PRINTS" id="PR00411">
    <property type="entry name" value="PNDRDTASEI"/>
</dbReference>
<reference evidence="4 5" key="1">
    <citation type="submission" date="2016-01" db="EMBL/GenBank/DDBJ databases">
        <authorList>
            <person name="Oliw E.H."/>
        </authorList>
    </citation>
    <scope>NUCLEOTIDE SEQUENCE [LARGE SCALE GENOMIC DNA]</scope>
    <source>
        <strain evidence="4 5">Zutra 3-1</strain>
    </source>
</reference>